<protein>
    <recommendedName>
        <fullName evidence="1">Helix-turn-helix domain-containing protein</fullName>
    </recommendedName>
</protein>
<dbReference type="InterPro" id="IPR045403">
    <property type="entry name" value="HTH_59_Firmicutes_type"/>
</dbReference>
<dbReference type="RefSeq" id="WP_021841324.1">
    <property type="nucleotide sequence ID" value="NZ_CACRUX010000082.1"/>
</dbReference>
<evidence type="ECO:0000259" key="1">
    <source>
        <dbReference type="Pfam" id="PF20038"/>
    </source>
</evidence>
<accession>A0A6N3EWC4</accession>
<sequence>MKFTDVMTTKEAAEVWGLSQVSVKHLCTGIQGRPPRLIIDVECRKSGGTWLVTKAGMTRLYGEPEE</sequence>
<feature type="domain" description="Helix-turn-helix" evidence="1">
    <location>
        <begin position="1"/>
        <end position="65"/>
    </location>
</feature>
<gene>
    <name evidence="2" type="ORF">VRLFYP33_02050</name>
</gene>
<name>A0A6N3EWC4_9FIRM</name>
<evidence type="ECO:0000313" key="2">
    <source>
        <dbReference type="EMBL" id="VYU43233.1"/>
    </source>
</evidence>
<dbReference type="EMBL" id="CACRUX010000082">
    <property type="protein sequence ID" value="VYU43233.1"/>
    <property type="molecule type" value="Genomic_DNA"/>
</dbReference>
<organism evidence="2">
    <name type="scientific">Veillonella ratti</name>
    <dbReference type="NCBI Taxonomy" id="103892"/>
    <lineage>
        <taxon>Bacteria</taxon>
        <taxon>Bacillati</taxon>
        <taxon>Bacillota</taxon>
        <taxon>Negativicutes</taxon>
        <taxon>Veillonellales</taxon>
        <taxon>Veillonellaceae</taxon>
        <taxon>Veillonella</taxon>
    </lineage>
</organism>
<proteinExistence type="predicted"/>
<reference evidence="2" key="1">
    <citation type="submission" date="2019-11" db="EMBL/GenBank/DDBJ databases">
        <authorList>
            <person name="Feng L."/>
        </authorList>
    </citation>
    <scope>NUCLEOTIDE SEQUENCE</scope>
    <source>
        <strain evidence="2">VrattiLFYP33</strain>
    </source>
</reference>
<dbReference type="Pfam" id="PF20038">
    <property type="entry name" value="HTH_59"/>
    <property type="match status" value="1"/>
</dbReference>
<dbReference type="AlphaFoldDB" id="A0A6N3EWC4"/>